<dbReference type="AlphaFoldDB" id="A0ABD5QKT7"/>
<proteinExistence type="predicted"/>
<feature type="compositionally biased region" description="Basic and acidic residues" evidence="1">
    <location>
        <begin position="166"/>
        <end position="183"/>
    </location>
</feature>
<accession>A0ABD5QKT7</accession>
<dbReference type="Proteomes" id="UP001595925">
    <property type="component" value="Unassembled WGS sequence"/>
</dbReference>
<feature type="region of interest" description="Disordered" evidence="1">
    <location>
        <begin position="164"/>
        <end position="183"/>
    </location>
</feature>
<protein>
    <submittedName>
        <fullName evidence="2">Uncharacterized protein</fullName>
    </submittedName>
</protein>
<name>A0ABD5QKT7_9EURY</name>
<evidence type="ECO:0000313" key="3">
    <source>
        <dbReference type="Proteomes" id="UP001595925"/>
    </source>
</evidence>
<dbReference type="RefSeq" id="WP_224830086.1">
    <property type="nucleotide sequence ID" value="NZ_JAIVEF010000037.1"/>
</dbReference>
<reference evidence="2 3" key="1">
    <citation type="journal article" date="2019" name="Int. J. Syst. Evol. Microbiol.">
        <title>The Global Catalogue of Microorganisms (GCM) 10K type strain sequencing project: providing services to taxonomists for standard genome sequencing and annotation.</title>
        <authorList>
            <consortium name="The Broad Institute Genomics Platform"/>
            <consortium name="The Broad Institute Genome Sequencing Center for Infectious Disease"/>
            <person name="Wu L."/>
            <person name="Ma J."/>
        </authorList>
    </citation>
    <scope>NUCLEOTIDE SEQUENCE [LARGE SCALE GENOMIC DNA]</scope>
    <source>
        <strain evidence="2 3">CGMCC 1.15824</strain>
    </source>
</reference>
<gene>
    <name evidence="2" type="ORF">ACFPFO_21795</name>
</gene>
<keyword evidence="3" id="KW-1185">Reference proteome</keyword>
<evidence type="ECO:0000313" key="2">
    <source>
        <dbReference type="EMBL" id="MFC4990333.1"/>
    </source>
</evidence>
<comment type="caution">
    <text evidence="2">The sequence shown here is derived from an EMBL/GenBank/DDBJ whole genome shotgun (WGS) entry which is preliminary data.</text>
</comment>
<evidence type="ECO:0000256" key="1">
    <source>
        <dbReference type="SAM" id="MobiDB-lite"/>
    </source>
</evidence>
<sequence length="183" mass="20795">MSKLRRTFRNTSGETLVIMDDVNDFLLNSSLELPLRRLLDQVPTSKTVFWLVAEPQAVATIENRAIHMSQVMRLCGTIQAFRSARVPPAALEFMGFEEHDAARAGLLADPTPRDPTIECLLALPGAEGISRQYRQWRELSVEITPRERTILDYRHSDDGPLADYLQEQRRHHDAPSADEVKET</sequence>
<organism evidence="2 3">
    <name type="scientific">Saliphagus infecundisoli</name>
    <dbReference type="NCBI Taxonomy" id="1849069"/>
    <lineage>
        <taxon>Archaea</taxon>
        <taxon>Methanobacteriati</taxon>
        <taxon>Methanobacteriota</taxon>
        <taxon>Stenosarchaea group</taxon>
        <taxon>Halobacteria</taxon>
        <taxon>Halobacteriales</taxon>
        <taxon>Natrialbaceae</taxon>
        <taxon>Saliphagus</taxon>
    </lineage>
</organism>
<dbReference type="EMBL" id="JBHSJG010000071">
    <property type="protein sequence ID" value="MFC4990333.1"/>
    <property type="molecule type" value="Genomic_DNA"/>
</dbReference>